<dbReference type="STRING" id="512399.A8709_32520"/>
<dbReference type="RefSeq" id="WP_065856942.1">
    <property type="nucleotide sequence ID" value="NZ_LYPC01000027.1"/>
</dbReference>
<dbReference type="InterPro" id="IPR027417">
    <property type="entry name" value="P-loop_NTPase"/>
</dbReference>
<dbReference type="Gene3D" id="3.40.50.300">
    <property type="entry name" value="P-loop containing nucleotide triphosphate hydrolases"/>
    <property type="match status" value="1"/>
</dbReference>
<dbReference type="GO" id="GO:0005524">
    <property type="term" value="F:ATP binding"/>
    <property type="evidence" value="ECO:0007669"/>
    <property type="project" value="InterPro"/>
</dbReference>
<dbReference type="AlphaFoldDB" id="A0A1C0ZWT8"/>
<protein>
    <recommendedName>
        <fullName evidence="1">IstB-like ATP-binding domain-containing protein</fullName>
    </recommendedName>
</protein>
<dbReference type="InterPro" id="IPR002611">
    <property type="entry name" value="IstB_ATP-bd"/>
</dbReference>
<dbReference type="Proteomes" id="UP000093309">
    <property type="component" value="Unassembled WGS sequence"/>
</dbReference>
<evidence type="ECO:0000259" key="1">
    <source>
        <dbReference type="Pfam" id="PF01695"/>
    </source>
</evidence>
<organism evidence="2 3">
    <name type="scientific">Paenibacillus pectinilyticus</name>
    <dbReference type="NCBI Taxonomy" id="512399"/>
    <lineage>
        <taxon>Bacteria</taxon>
        <taxon>Bacillati</taxon>
        <taxon>Bacillota</taxon>
        <taxon>Bacilli</taxon>
        <taxon>Bacillales</taxon>
        <taxon>Paenibacillaceae</taxon>
        <taxon>Paenibacillus</taxon>
    </lineage>
</organism>
<feature type="domain" description="IstB-like ATP-binding" evidence="1">
    <location>
        <begin position="71"/>
        <end position="155"/>
    </location>
</feature>
<name>A0A1C0ZWT8_9BACL</name>
<reference evidence="3" key="1">
    <citation type="submission" date="2016-05" db="EMBL/GenBank/DDBJ databases">
        <title>Paenibacillus oryzae. sp. nov., isolated from the rice root.</title>
        <authorList>
            <person name="Zhang J."/>
            <person name="Zhang X."/>
        </authorList>
    </citation>
    <scope>NUCLEOTIDE SEQUENCE [LARGE SCALE GENOMIC DNA]</scope>
    <source>
        <strain evidence="3">KCTC13222</strain>
    </source>
</reference>
<comment type="caution">
    <text evidence="2">The sequence shown here is derived from an EMBL/GenBank/DDBJ whole genome shotgun (WGS) entry which is preliminary data.</text>
</comment>
<dbReference type="EMBL" id="LYPC01000027">
    <property type="protein sequence ID" value="OCT12547.1"/>
    <property type="molecule type" value="Genomic_DNA"/>
</dbReference>
<gene>
    <name evidence="2" type="ORF">A8709_32520</name>
</gene>
<dbReference type="OrthoDB" id="2052561at2"/>
<proteinExistence type="predicted"/>
<sequence length="159" mass="18415">MAHEPTLRKLHEMRLAAMADSYQNQLLDPNFQALSFEERFGLLVDMEWSRRKNNRLSSLIRKADFQQRKTYKKIPLLILDEWLLVSLKESEARDLLEIVEARHQKGSTIFCSQFAPAGWHGKIGESTLADAILDRIVHSSYTITIEGMDSMRKRKGLIN</sequence>
<accession>A0A1C0ZWT8</accession>
<dbReference type="Pfam" id="PF01695">
    <property type="entry name" value="IstB_IS21"/>
    <property type="match status" value="1"/>
</dbReference>
<evidence type="ECO:0000313" key="3">
    <source>
        <dbReference type="Proteomes" id="UP000093309"/>
    </source>
</evidence>
<keyword evidence="3" id="KW-1185">Reference proteome</keyword>
<evidence type="ECO:0000313" key="2">
    <source>
        <dbReference type="EMBL" id="OCT12547.1"/>
    </source>
</evidence>